<dbReference type="EMBL" id="KK583196">
    <property type="protein sequence ID" value="KDO32085.1"/>
    <property type="molecule type" value="Genomic_DNA"/>
</dbReference>
<dbReference type="InterPro" id="IPR003115">
    <property type="entry name" value="ParB_N"/>
</dbReference>
<dbReference type="CDD" id="cd16400">
    <property type="entry name" value="ParB_Srx_like_nuclease"/>
    <property type="match status" value="1"/>
</dbReference>
<dbReference type="Gene3D" id="3.90.1530.10">
    <property type="entry name" value="Conserved hypothetical protein from pyrococcus furiosus pfu- 392566-001, ParB domain"/>
    <property type="match status" value="1"/>
</dbReference>
<gene>
    <name evidence="2" type="ORF">SPRG_03305</name>
</gene>
<evidence type="ECO:0000313" key="3">
    <source>
        <dbReference type="Proteomes" id="UP000030745"/>
    </source>
</evidence>
<name>A0A067CS65_SAPPC</name>
<dbReference type="SMART" id="SM00470">
    <property type="entry name" value="ParB"/>
    <property type="match status" value="1"/>
</dbReference>
<dbReference type="VEuPathDB" id="FungiDB:SPRG_03305"/>
<protein>
    <recommendedName>
        <fullName evidence="1">ParB-like N-terminal domain-containing protein</fullName>
    </recommendedName>
</protein>
<evidence type="ECO:0000313" key="2">
    <source>
        <dbReference type="EMBL" id="KDO32085.1"/>
    </source>
</evidence>
<dbReference type="KEGG" id="spar:SPRG_03305"/>
<keyword evidence="3" id="KW-1185">Reference proteome</keyword>
<organism evidence="2 3">
    <name type="scientific">Saprolegnia parasitica (strain CBS 223.65)</name>
    <dbReference type="NCBI Taxonomy" id="695850"/>
    <lineage>
        <taxon>Eukaryota</taxon>
        <taxon>Sar</taxon>
        <taxon>Stramenopiles</taxon>
        <taxon>Oomycota</taxon>
        <taxon>Saprolegniomycetes</taxon>
        <taxon>Saprolegniales</taxon>
        <taxon>Saprolegniaceae</taxon>
        <taxon>Saprolegnia</taxon>
    </lineage>
</organism>
<dbReference type="OMA" id="PCVLLDY"/>
<proteinExistence type="predicted"/>
<feature type="domain" description="ParB-like N-terminal" evidence="1">
    <location>
        <begin position="49"/>
        <end position="133"/>
    </location>
</feature>
<reference evidence="2 3" key="1">
    <citation type="journal article" date="2013" name="PLoS Genet.">
        <title>Distinctive expansion of potential virulence genes in the genome of the oomycete fish pathogen Saprolegnia parasitica.</title>
        <authorList>
            <person name="Jiang R.H."/>
            <person name="de Bruijn I."/>
            <person name="Haas B.J."/>
            <person name="Belmonte R."/>
            <person name="Lobach L."/>
            <person name="Christie J."/>
            <person name="van den Ackerveken G."/>
            <person name="Bottin A."/>
            <person name="Bulone V."/>
            <person name="Diaz-Moreno S.M."/>
            <person name="Dumas B."/>
            <person name="Fan L."/>
            <person name="Gaulin E."/>
            <person name="Govers F."/>
            <person name="Grenville-Briggs L.J."/>
            <person name="Horner N.R."/>
            <person name="Levin J.Z."/>
            <person name="Mammella M."/>
            <person name="Meijer H.J."/>
            <person name="Morris P."/>
            <person name="Nusbaum C."/>
            <person name="Oome S."/>
            <person name="Phillips A.J."/>
            <person name="van Rooyen D."/>
            <person name="Rzeszutek E."/>
            <person name="Saraiva M."/>
            <person name="Secombes C.J."/>
            <person name="Seidl M.F."/>
            <person name="Snel B."/>
            <person name="Stassen J.H."/>
            <person name="Sykes S."/>
            <person name="Tripathy S."/>
            <person name="van den Berg H."/>
            <person name="Vega-Arreguin J.C."/>
            <person name="Wawra S."/>
            <person name="Young S.K."/>
            <person name="Zeng Q."/>
            <person name="Dieguez-Uribeondo J."/>
            <person name="Russ C."/>
            <person name="Tyler B.M."/>
            <person name="van West P."/>
        </authorList>
    </citation>
    <scope>NUCLEOTIDE SEQUENCE [LARGE SCALE GENOMIC DNA]</scope>
    <source>
        <strain evidence="2 3">CBS 223.65</strain>
    </source>
</reference>
<dbReference type="OrthoDB" id="58047at2759"/>
<dbReference type="SUPFAM" id="SSF110849">
    <property type="entry name" value="ParB/Sulfiredoxin"/>
    <property type="match status" value="1"/>
</dbReference>
<dbReference type="AlphaFoldDB" id="A0A067CS65"/>
<dbReference type="RefSeq" id="XP_012197272.1">
    <property type="nucleotide sequence ID" value="XM_012341882.1"/>
</dbReference>
<evidence type="ECO:0000259" key="1">
    <source>
        <dbReference type="SMART" id="SM00470"/>
    </source>
</evidence>
<dbReference type="Proteomes" id="UP000030745">
    <property type="component" value="Unassembled WGS sequence"/>
</dbReference>
<dbReference type="InterPro" id="IPR036086">
    <property type="entry name" value="ParB/Sulfiredoxin_sf"/>
</dbReference>
<dbReference type="GeneID" id="24125818"/>
<sequence length="196" mass="21693">MKFLPVTCDHSGTPGPCPLCPTEDQSLYGRLTMKPPQHHLCLSAGPGIHLVKIEWLKPHEAIVSREKIESLTAATLTWGGYLEPLLVDRQTGAILDGHHRYTVGLELQLRQLPAILVDYLDDASISVHVWPGSALPVLTKHDVVLMALSPHTFPPKSSKHKYPFSLGKIAVPLRLLEDRATYMGMYLPVPRHHVAA</sequence>
<accession>A0A067CS65</accession>